<dbReference type="EMBL" id="BKCJ011667115">
    <property type="protein sequence ID" value="GFD46167.1"/>
    <property type="molecule type" value="Genomic_DNA"/>
</dbReference>
<organism evidence="1">
    <name type="scientific">Tanacetum cinerariifolium</name>
    <name type="common">Dalmatian daisy</name>
    <name type="synonym">Chrysanthemum cinerariifolium</name>
    <dbReference type="NCBI Taxonomy" id="118510"/>
    <lineage>
        <taxon>Eukaryota</taxon>
        <taxon>Viridiplantae</taxon>
        <taxon>Streptophyta</taxon>
        <taxon>Embryophyta</taxon>
        <taxon>Tracheophyta</taxon>
        <taxon>Spermatophyta</taxon>
        <taxon>Magnoliopsida</taxon>
        <taxon>eudicotyledons</taxon>
        <taxon>Gunneridae</taxon>
        <taxon>Pentapetalae</taxon>
        <taxon>asterids</taxon>
        <taxon>campanulids</taxon>
        <taxon>Asterales</taxon>
        <taxon>Asteraceae</taxon>
        <taxon>Asteroideae</taxon>
        <taxon>Anthemideae</taxon>
        <taxon>Anthemidinae</taxon>
        <taxon>Tanacetum</taxon>
    </lineage>
</organism>
<proteinExistence type="predicted"/>
<comment type="caution">
    <text evidence="1">The sequence shown here is derived from an EMBL/GenBank/DDBJ whole genome shotgun (WGS) entry which is preliminary data.</text>
</comment>
<dbReference type="AlphaFoldDB" id="A0A699WFR8"/>
<name>A0A699WFR8_TANCI</name>
<protein>
    <submittedName>
        <fullName evidence="1">Uncharacterized protein</fullName>
    </submittedName>
</protein>
<sequence length="53" mass="5885">GEKQREEEASKAAIAEMYNEVQAGIKADALFAAKLQQKEREEYTIKGKSKVLG</sequence>
<reference evidence="1" key="1">
    <citation type="journal article" date="2019" name="Sci. Rep.">
        <title>Draft genome of Tanacetum cinerariifolium, the natural source of mosquito coil.</title>
        <authorList>
            <person name="Yamashiro T."/>
            <person name="Shiraishi A."/>
            <person name="Satake H."/>
            <person name="Nakayama K."/>
        </authorList>
    </citation>
    <scope>NUCLEOTIDE SEQUENCE</scope>
</reference>
<gene>
    <name evidence="1" type="ORF">Tci_918136</name>
</gene>
<evidence type="ECO:0000313" key="1">
    <source>
        <dbReference type="EMBL" id="GFD46167.1"/>
    </source>
</evidence>
<feature type="non-terminal residue" evidence="1">
    <location>
        <position position="1"/>
    </location>
</feature>
<accession>A0A699WFR8</accession>